<dbReference type="InterPro" id="IPR033579">
    <property type="entry name" value="TMEM128"/>
</dbReference>
<gene>
    <name evidence="2" type="ORF">CcCBS67573_g00168</name>
</gene>
<keyword evidence="1" id="KW-0472">Membrane</keyword>
<reference evidence="2 3" key="1">
    <citation type="journal article" date="2019" name="Sci. Rep.">
        <title>Comparative genomics of chytrid fungi reveal insights into the obligate biotrophic and pathogenic lifestyle of Synchytrium endobioticum.</title>
        <authorList>
            <person name="van de Vossenberg B.T.L.H."/>
            <person name="Warris S."/>
            <person name="Nguyen H.D.T."/>
            <person name="van Gent-Pelzer M.P.E."/>
            <person name="Joly D.L."/>
            <person name="van de Geest H.C."/>
            <person name="Bonants P.J.M."/>
            <person name="Smith D.S."/>
            <person name="Levesque C.A."/>
            <person name="van der Lee T.A.J."/>
        </authorList>
    </citation>
    <scope>NUCLEOTIDE SEQUENCE [LARGE SCALE GENOMIC DNA]</scope>
    <source>
        <strain evidence="2 3">CBS 675.73</strain>
    </source>
</reference>
<feature type="transmembrane region" description="Helical" evidence="1">
    <location>
        <begin position="125"/>
        <end position="144"/>
    </location>
</feature>
<dbReference type="Proteomes" id="UP000320333">
    <property type="component" value="Unassembled WGS sequence"/>
</dbReference>
<dbReference type="EMBL" id="QEAP01000002">
    <property type="protein sequence ID" value="TPX78616.1"/>
    <property type="molecule type" value="Genomic_DNA"/>
</dbReference>
<proteinExistence type="predicted"/>
<keyword evidence="3" id="KW-1185">Reference proteome</keyword>
<keyword evidence="1" id="KW-0812">Transmembrane</keyword>
<organism evidence="2 3">
    <name type="scientific">Chytriomyces confervae</name>
    <dbReference type="NCBI Taxonomy" id="246404"/>
    <lineage>
        <taxon>Eukaryota</taxon>
        <taxon>Fungi</taxon>
        <taxon>Fungi incertae sedis</taxon>
        <taxon>Chytridiomycota</taxon>
        <taxon>Chytridiomycota incertae sedis</taxon>
        <taxon>Chytridiomycetes</taxon>
        <taxon>Chytridiales</taxon>
        <taxon>Chytriomycetaceae</taxon>
        <taxon>Chytriomyces</taxon>
    </lineage>
</organism>
<feature type="transmembrane region" description="Helical" evidence="1">
    <location>
        <begin position="84"/>
        <end position="104"/>
    </location>
</feature>
<dbReference type="Pfam" id="PF20479">
    <property type="entry name" value="TMEM128"/>
    <property type="match status" value="1"/>
</dbReference>
<dbReference type="AlphaFoldDB" id="A0A507FUA6"/>
<feature type="transmembrane region" description="Helical" evidence="1">
    <location>
        <begin position="150"/>
        <end position="169"/>
    </location>
</feature>
<comment type="caution">
    <text evidence="2">The sequence shown here is derived from an EMBL/GenBank/DDBJ whole genome shotgun (WGS) entry which is preliminary data.</text>
</comment>
<evidence type="ECO:0000313" key="2">
    <source>
        <dbReference type="EMBL" id="TPX78616.1"/>
    </source>
</evidence>
<sequence>MTIGYAARKGVYQAIGRCSSRMHATLIAFVECVDGRPNSLSVVAQPDARATPTVTSGLAISLYLTWHSIAHVHLDRVSATTKTVLLSSIIVFASIYLYIGYYMPLVLGRRMDFKGNAWRTEAPRLVQAATISLILLFVSLSVVLSHVYGAGGFVAAGVEMAGAVAVASLF</sequence>
<evidence type="ECO:0000256" key="1">
    <source>
        <dbReference type="SAM" id="Phobius"/>
    </source>
</evidence>
<protein>
    <submittedName>
        <fullName evidence="2">Uncharacterized protein</fullName>
    </submittedName>
</protein>
<keyword evidence="1" id="KW-1133">Transmembrane helix</keyword>
<name>A0A507FUA6_9FUNG</name>
<evidence type="ECO:0000313" key="3">
    <source>
        <dbReference type="Proteomes" id="UP000320333"/>
    </source>
</evidence>
<accession>A0A507FUA6</accession>